<comment type="caution">
    <text evidence="9">The sequence shown here is derived from an EMBL/GenBank/DDBJ whole genome shotgun (WGS) entry which is preliminary data.</text>
</comment>
<accession>A0ABR3AVG4</accession>
<evidence type="ECO:0000313" key="10">
    <source>
        <dbReference type="Proteomes" id="UP001448207"/>
    </source>
</evidence>
<keyword evidence="6 8" id="KW-0496">Mitochondrion</keyword>
<dbReference type="PANTHER" id="PTHR12151">
    <property type="entry name" value="ELECTRON TRANSPORT PROTIN SCO1/SENC FAMILY MEMBER"/>
    <property type="match status" value="1"/>
</dbReference>
<evidence type="ECO:0000256" key="7">
    <source>
        <dbReference type="ARBA" id="ARBA00023136"/>
    </source>
</evidence>
<dbReference type="InterPro" id="IPR036249">
    <property type="entry name" value="Thioredoxin-like_sf"/>
</dbReference>
<sequence>MLSRFLRPTTRVRPMFGLHNCAQPRWLSTAATNNQSPHEPKRFTWKAAGLFVATGVGLAVYFKNEKERVTKERKKKEYEANRSFGKPNIGGPFTLINAATEKPFKDTDLHGQFHLIYFGFTHCPDICPEELDKMSDVVDILASEEKIPGSKKEDLPVVPVFITCDPRRDTPAIVREYVKDFHPAMVGLTGDIDTIKRVAKSYRVYISIPDEEDDYLVDHSIFFYLMDPQGEFVDCYARDKTPEEIVESFKTYKQEYLERGGTK</sequence>
<dbReference type="EMBL" id="JBCLYO010000015">
    <property type="protein sequence ID" value="KAL0082575.1"/>
    <property type="molecule type" value="Genomic_DNA"/>
</dbReference>
<dbReference type="InterPro" id="IPR017276">
    <property type="entry name" value="Synth_of_cyt-c-oxidase_Sco1/2"/>
</dbReference>
<evidence type="ECO:0000313" key="9">
    <source>
        <dbReference type="EMBL" id="KAL0082575.1"/>
    </source>
</evidence>
<name>A0ABR3AVG4_PHYBL</name>
<evidence type="ECO:0000256" key="6">
    <source>
        <dbReference type="ARBA" id="ARBA00023128"/>
    </source>
</evidence>
<dbReference type="SUPFAM" id="SSF52833">
    <property type="entry name" value="Thioredoxin-like"/>
    <property type="match status" value="1"/>
</dbReference>
<comment type="similarity">
    <text evidence="2 8">Belongs to the SCO1/2 family.</text>
</comment>
<protein>
    <submittedName>
        <fullName evidence="9">SCO1/SenC-domain-containing protein</fullName>
    </submittedName>
</protein>
<evidence type="ECO:0000256" key="2">
    <source>
        <dbReference type="ARBA" id="ARBA00010996"/>
    </source>
</evidence>
<dbReference type="PANTHER" id="PTHR12151:SF5">
    <property type="entry name" value="AT19154P"/>
    <property type="match status" value="1"/>
</dbReference>
<evidence type="ECO:0000256" key="3">
    <source>
        <dbReference type="ARBA" id="ARBA00022723"/>
    </source>
</evidence>
<keyword evidence="5" id="KW-0186">Copper</keyword>
<proteinExistence type="inferred from homology"/>
<dbReference type="Pfam" id="PF02630">
    <property type="entry name" value="SCO1-SenC"/>
    <property type="match status" value="1"/>
</dbReference>
<reference evidence="9 10" key="1">
    <citation type="submission" date="2024-04" db="EMBL/GenBank/DDBJ databases">
        <title>Symmetric and asymmetric DNA N6-adenine methylation regulates different biological responses in Mucorales.</title>
        <authorList>
            <consortium name="Lawrence Berkeley National Laboratory"/>
            <person name="Lax C."/>
            <person name="Mondo S.J."/>
            <person name="Osorio-Concepcion M."/>
            <person name="Muszewska A."/>
            <person name="Corrochano-Luque M."/>
            <person name="Gutierrez G."/>
            <person name="Riley R."/>
            <person name="Lipzen A."/>
            <person name="Guo J."/>
            <person name="Hundley H."/>
            <person name="Amirebrahimi M."/>
            <person name="Ng V."/>
            <person name="Lorenzo-Gutierrez D."/>
            <person name="Binder U."/>
            <person name="Yang J."/>
            <person name="Song Y."/>
            <person name="Canovas D."/>
            <person name="Navarro E."/>
            <person name="Freitag M."/>
            <person name="Gabaldon T."/>
            <person name="Grigoriev I.V."/>
            <person name="Corrochano L.M."/>
            <person name="Nicolas F.E."/>
            <person name="Garre V."/>
        </authorList>
    </citation>
    <scope>NUCLEOTIDE SEQUENCE [LARGE SCALE GENOMIC DNA]</scope>
    <source>
        <strain evidence="9 10">L51</strain>
    </source>
</reference>
<organism evidence="9 10">
    <name type="scientific">Phycomyces blakesleeanus</name>
    <dbReference type="NCBI Taxonomy" id="4837"/>
    <lineage>
        <taxon>Eukaryota</taxon>
        <taxon>Fungi</taxon>
        <taxon>Fungi incertae sedis</taxon>
        <taxon>Mucoromycota</taxon>
        <taxon>Mucoromycotina</taxon>
        <taxon>Mucoromycetes</taxon>
        <taxon>Mucorales</taxon>
        <taxon>Phycomycetaceae</taxon>
        <taxon>Phycomyces</taxon>
    </lineage>
</organism>
<gene>
    <name evidence="9" type="ORF">J3Q64DRAFT_1752133</name>
</gene>
<evidence type="ECO:0000256" key="5">
    <source>
        <dbReference type="ARBA" id="ARBA00023008"/>
    </source>
</evidence>
<dbReference type="Proteomes" id="UP001448207">
    <property type="component" value="Unassembled WGS sequence"/>
</dbReference>
<keyword evidence="3" id="KW-0479">Metal-binding</keyword>
<dbReference type="Gene3D" id="3.40.30.10">
    <property type="entry name" value="Glutaredoxin"/>
    <property type="match status" value="1"/>
</dbReference>
<keyword evidence="10" id="KW-1185">Reference proteome</keyword>
<dbReference type="InterPro" id="IPR003782">
    <property type="entry name" value="SCO1/SenC"/>
</dbReference>
<keyword evidence="4 8" id="KW-0999">Mitochondrion inner membrane</keyword>
<evidence type="ECO:0000256" key="8">
    <source>
        <dbReference type="PIRNR" id="PIRNR037736"/>
    </source>
</evidence>
<evidence type="ECO:0000256" key="4">
    <source>
        <dbReference type="ARBA" id="ARBA00022792"/>
    </source>
</evidence>
<comment type="subcellular location">
    <subcellularLocation>
        <location evidence="1 8">Mitochondrion inner membrane</location>
    </subcellularLocation>
</comment>
<keyword evidence="7" id="KW-0472">Membrane</keyword>
<dbReference type="PIRSF" id="PIRSF037736">
    <property type="entry name" value="SCO1"/>
    <property type="match status" value="1"/>
</dbReference>
<dbReference type="CDD" id="cd02968">
    <property type="entry name" value="SCO"/>
    <property type="match status" value="1"/>
</dbReference>
<evidence type="ECO:0000256" key="1">
    <source>
        <dbReference type="ARBA" id="ARBA00004273"/>
    </source>
</evidence>